<keyword evidence="1" id="KW-0812">Transmembrane</keyword>
<dbReference type="Proteomes" id="UP000887566">
    <property type="component" value="Unplaced"/>
</dbReference>
<feature type="transmembrane region" description="Helical" evidence="1">
    <location>
        <begin position="55"/>
        <end position="81"/>
    </location>
</feature>
<sequence>MEIDNRICCQQCDIQASIWPFASLEMVILVLGLTGSTMVLGWTQGVGLAEQNGYTPIWACIVLIVLLSLLVMSLIVAMAGIHFRRSGLIAPHIFFLLLSWIINFFMCIATCVLGGPILTAVFIILYFTLLLAFAWTLFQFCKWTIAIANR</sequence>
<evidence type="ECO:0000256" key="1">
    <source>
        <dbReference type="SAM" id="Phobius"/>
    </source>
</evidence>
<dbReference type="WBParaSite" id="PSAMB.scaffold1088size36121.g10876.t1">
    <property type="protein sequence ID" value="PSAMB.scaffold1088size36121.g10876.t1"/>
    <property type="gene ID" value="PSAMB.scaffold1088size36121.g10876"/>
</dbReference>
<evidence type="ECO:0000313" key="3">
    <source>
        <dbReference type="WBParaSite" id="PSAMB.scaffold1088size36121.g10876.t1"/>
    </source>
</evidence>
<accession>A0A914UL27</accession>
<name>A0A914UL27_9BILA</name>
<proteinExistence type="predicted"/>
<feature type="transmembrane region" description="Helical" evidence="1">
    <location>
        <begin position="21"/>
        <end position="43"/>
    </location>
</feature>
<protein>
    <submittedName>
        <fullName evidence="3">MARVEL domain-containing protein</fullName>
    </submittedName>
</protein>
<keyword evidence="2" id="KW-1185">Reference proteome</keyword>
<evidence type="ECO:0000313" key="2">
    <source>
        <dbReference type="Proteomes" id="UP000887566"/>
    </source>
</evidence>
<organism evidence="2 3">
    <name type="scientific">Plectus sambesii</name>
    <dbReference type="NCBI Taxonomy" id="2011161"/>
    <lineage>
        <taxon>Eukaryota</taxon>
        <taxon>Metazoa</taxon>
        <taxon>Ecdysozoa</taxon>
        <taxon>Nematoda</taxon>
        <taxon>Chromadorea</taxon>
        <taxon>Plectida</taxon>
        <taxon>Plectina</taxon>
        <taxon>Plectoidea</taxon>
        <taxon>Plectidae</taxon>
        <taxon>Plectus</taxon>
    </lineage>
</organism>
<feature type="transmembrane region" description="Helical" evidence="1">
    <location>
        <begin position="93"/>
        <end position="115"/>
    </location>
</feature>
<reference evidence="3" key="1">
    <citation type="submission" date="2022-11" db="UniProtKB">
        <authorList>
            <consortium name="WormBaseParasite"/>
        </authorList>
    </citation>
    <scope>IDENTIFICATION</scope>
</reference>
<keyword evidence="1" id="KW-0472">Membrane</keyword>
<feature type="transmembrane region" description="Helical" evidence="1">
    <location>
        <begin position="121"/>
        <end position="141"/>
    </location>
</feature>
<dbReference type="AlphaFoldDB" id="A0A914UL27"/>
<keyword evidence="1" id="KW-1133">Transmembrane helix</keyword>